<dbReference type="InterPro" id="IPR053888">
    <property type="entry name" value="MRM3-like_sub_bind"/>
</dbReference>
<dbReference type="InterPro" id="IPR029026">
    <property type="entry name" value="tRNA_m1G_MTases_N"/>
</dbReference>
<dbReference type="PANTHER" id="PTHR43191:SF2">
    <property type="entry name" value="RRNA METHYLTRANSFERASE 3, MITOCHONDRIAL"/>
    <property type="match status" value="1"/>
</dbReference>
<evidence type="ECO:0000313" key="7">
    <source>
        <dbReference type="EMBL" id="MDM9632764.1"/>
    </source>
</evidence>
<gene>
    <name evidence="7" type="ORF">QU605_14900</name>
</gene>
<dbReference type="RefSeq" id="WP_289726129.1">
    <property type="nucleotide sequence ID" value="NZ_JAUDUY010000014.1"/>
</dbReference>
<sequence>MVAKRELKFIKSLHQKKYRNLNGLFLAEGVKVVTAFTSAGWVPKHLYSSEIMDSFPEAEPLSERELKSVSTLVQPNKILGVFEIPREAAPDYKGWVLALDQVRDPGNLGTIIRLCDWFGIRDIICSPDSVDAFNPKVVMASMGSLARVNLHYLPLQKVLTECGLPVFGADMHGTSAAAFSFPDQGILLMGSESHGISSELREILTQTLSIKPYADTGAESLNLGTAAGILLYEIRRGMAAIQK</sequence>
<dbReference type="InterPro" id="IPR029028">
    <property type="entry name" value="Alpha/beta_knot_MTases"/>
</dbReference>
<dbReference type="Pfam" id="PF00588">
    <property type="entry name" value="SpoU_methylase"/>
    <property type="match status" value="1"/>
</dbReference>
<dbReference type="InterPro" id="IPR051259">
    <property type="entry name" value="rRNA_Methyltransferase"/>
</dbReference>
<keyword evidence="4" id="KW-0812">Transmembrane</keyword>
<keyword evidence="3" id="KW-0808">Transferase</keyword>
<feature type="domain" description="tRNA/rRNA methyltransferase SpoU type" evidence="5">
    <location>
        <begin position="96"/>
        <end position="232"/>
    </location>
</feature>
<dbReference type="CDD" id="cd18109">
    <property type="entry name" value="SpoU-like_RNA-MTase"/>
    <property type="match status" value="1"/>
</dbReference>
<reference evidence="7" key="1">
    <citation type="submission" date="2023-06" db="EMBL/GenBank/DDBJ databases">
        <title>Robiginitalea aurantiacus sp. nov. and Algoriphagus sediminis sp. nov., isolated from coastal sediment.</title>
        <authorList>
            <person name="Zhou Z.Y."/>
            <person name="An J."/>
            <person name="Jia Y.W."/>
            <person name="Du Z.J."/>
        </authorList>
    </citation>
    <scope>NUCLEOTIDE SEQUENCE</scope>
    <source>
        <strain evidence="7">M39</strain>
    </source>
</reference>
<dbReference type="SUPFAM" id="SSF55315">
    <property type="entry name" value="L30e-like"/>
    <property type="match status" value="1"/>
</dbReference>
<dbReference type="GO" id="GO:0008168">
    <property type="term" value="F:methyltransferase activity"/>
    <property type="evidence" value="ECO:0007669"/>
    <property type="project" value="UniProtKB-KW"/>
</dbReference>
<dbReference type="EMBL" id="JAUDUY010000014">
    <property type="protein sequence ID" value="MDM9632764.1"/>
    <property type="molecule type" value="Genomic_DNA"/>
</dbReference>
<dbReference type="InterPro" id="IPR029064">
    <property type="entry name" value="Ribosomal_eL30-like_sf"/>
</dbReference>
<dbReference type="SUPFAM" id="SSF75217">
    <property type="entry name" value="alpha/beta knot"/>
    <property type="match status" value="1"/>
</dbReference>
<evidence type="ECO:0000259" key="6">
    <source>
        <dbReference type="Pfam" id="PF22435"/>
    </source>
</evidence>
<organism evidence="7 8">
    <name type="scientific">Robiginitalea aurantiaca</name>
    <dbReference type="NCBI Taxonomy" id="3056915"/>
    <lineage>
        <taxon>Bacteria</taxon>
        <taxon>Pseudomonadati</taxon>
        <taxon>Bacteroidota</taxon>
        <taxon>Flavobacteriia</taxon>
        <taxon>Flavobacteriales</taxon>
        <taxon>Flavobacteriaceae</taxon>
        <taxon>Robiginitalea</taxon>
    </lineage>
</organism>
<evidence type="ECO:0000256" key="1">
    <source>
        <dbReference type="ARBA" id="ARBA00007228"/>
    </source>
</evidence>
<keyword evidence="2 7" id="KW-0489">Methyltransferase</keyword>
<evidence type="ECO:0000256" key="3">
    <source>
        <dbReference type="ARBA" id="ARBA00022679"/>
    </source>
</evidence>
<protein>
    <submittedName>
        <fullName evidence="7">RNA methyltransferase</fullName>
    </submittedName>
</protein>
<accession>A0ABT7WIK8</accession>
<dbReference type="GO" id="GO:0032259">
    <property type="term" value="P:methylation"/>
    <property type="evidence" value="ECO:0007669"/>
    <property type="project" value="UniProtKB-KW"/>
</dbReference>
<dbReference type="PANTHER" id="PTHR43191">
    <property type="entry name" value="RRNA METHYLTRANSFERASE 3"/>
    <property type="match status" value="1"/>
</dbReference>
<dbReference type="InterPro" id="IPR001537">
    <property type="entry name" value="SpoU_MeTrfase"/>
</dbReference>
<evidence type="ECO:0000313" key="8">
    <source>
        <dbReference type="Proteomes" id="UP001174839"/>
    </source>
</evidence>
<evidence type="ECO:0000259" key="5">
    <source>
        <dbReference type="Pfam" id="PF00588"/>
    </source>
</evidence>
<keyword evidence="4" id="KW-0472">Membrane</keyword>
<dbReference type="Gene3D" id="3.40.1280.10">
    <property type="match status" value="1"/>
</dbReference>
<keyword evidence="8" id="KW-1185">Reference proteome</keyword>
<evidence type="ECO:0000256" key="4">
    <source>
        <dbReference type="SAM" id="Phobius"/>
    </source>
</evidence>
<dbReference type="Gene3D" id="3.30.1330.30">
    <property type="match status" value="1"/>
</dbReference>
<name>A0ABT7WIK8_9FLAO</name>
<comment type="caution">
    <text evidence="7">The sequence shown here is derived from an EMBL/GenBank/DDBJ whole genome shotgun (WGS) entry which is preliminary data.</text>
</comment>
<proteinExistence type="inferred from homology"/>
<feature type="transmembrane region" description="Helical" evidence="4">
    <location>
        <begin position="21"/>
        <end position="42"/>
    </location>
</feature>
<keyword evidence="4" id="KW-1133">Transmembrane helix</keyword>
<evidence type="ECO:0000256" key="2">
    <source>
        <dbReference type="ARBA" id="ARBA00022603"/>
    </source>
</evidence>
<dbReference type="Proteomes" id="UP001174839">
    <property type="component" value="Unassembled WGS sequence"/>
</dbReference>
<comment type="similarity">
    <text evidence="1">Belongs to the class IV-like SAM-binding methyltransferase superfamily. RNA methyltransferase TrmH family.</text>
</comment>
<dbReference type="Pfam" id="PF22435">
    <property type="entry name" value="MRM3-like_sub_bind"/>
    <property type="match status" value="1"/>
</dbReference>
<feature type="domain" description="MRM3-like substrate binding" evidence="6">
    <location>
        <begin position="6"/>
        <end position="73"/>
    </location>
</feature>